<evidence type="ECO:0000256" key="5">
    <source>
        <dbReference type="ARBA" id="ARBA00023136"/>
    </source>
</evidence>
<keyword evidence="4 7" id="KW-1133">Transmembrane helix</keyword>
<dbReference type="InterPro" id="IPR032816">
    <property type="entry name" value="VTT_dom"/>
</dbReference>
<evidence type="ECO:0000256" key="8">
    <source>
        <dbReference type="SAM" id="SignalP"/>
    </source>
</evidence>
<evidence type="ECO:0000256" key="3">
    <source>
        <dbReference type="ARBA" id="ARBA00022729"/>
    </source>
</evidence>
<dbReference type="Proteomes" id="UP001307889">
    <property type="component" value="Chromosome 2"/>
</dbReference>
<reference evidence="10 11" key="1">
    <citation type="submission" date="2023-09" db="EMBL/GenBank/DDBJ databases">
        <title>Nesidiocoris tenuis whole genome shotgun sequence.</title>
        <authorList>
            <person name="Shibata T."/>
            <person name="Shimoda M."/>
            <person name="Kobayashi T."/>
            <person name="Uehara T."/>
        </authorList>
    </citation>
    <scope>NUCLEOTIDE SEQUENCE [LARGE SCALE GENOMIC DNA]</scope>
    <source>
        <strain evidence="10 11">Japan</strain>
    </source>
</reference>
<keyword evidence="11" id="KW-1185">Reference proteome</keyword>
<evidence type="ECO:0000256" key="4">
    <source>
        <dbReference type="ARBA" id="ARBA00022989"/>
    </source>
</evidence>
<dbReference type="Pfam" id="PF09335">
    <property type="entry name" value="VTT_dom"/>
    <property type="match status" value="1"/>
</dbReference>
<feature type="transmembrane region" description="Helical" evidence="7">
    <location>
        <begin position="172"/>
        <end position="193"/>
    </location>
</feature>
<dbReference type="InterPro" id="IPR045014">
    <property type="entry name" value="TM41A/B"/>
</dbReference>
<sequence>MQNPLGFIVVFVLAISLLFLVFRSAPEVDGFDGIKMGFPVDMSGVKFYAEVLSKYYESQPAYTILLFSAIYLFKQSFCIPGSALLNILAGALFGVKLGVFLCTILTGAGATCAYILSHFYLEGTVMKFFGGRIHKLKELVDRNQGELLYFLVTIRVFPITPNWLINLASPIVGIPLPSFIISVVLGLFPYNLICVNGGSVLAEITNFNEVYNARIALNLGLLATCGYLTRLVSQRIFGKSS</sequence>
<feature type="chain" id="PRO_5045235697" description="VTT domain-containing protein" evidence="8">
    <location>
        <begin position="31"/>
        <end position="241"/>
    </location>
</feature>
<evidence type="ECO:0000256" key="7">
    <source>
        <dbReference type="SAM" id="Phobius"/>
    </source>
</evidence>
<name>A0ABN7AEJ9_9HEMI</name>
<evidence type="ECO:0000313" key="10">
    <source>
        <dbReference type="EMBL" id="BES90700.1"/>
    </source>
</evidence>
<feature type="domain" description="VTT" evidence="9">
    <location>
        <begin position="79"/>
        <end position="199"/>
    </location>
</feature>
<evidence type="ECO:0000259" key="9">
    <source>
        <dbReference type="Pfam" id="PF09335"/>
    </source>
</evidence>
<keyword evidence="2 7" id="KW-0812">Transmembrane</keyword>
<gene>
    <name evidence="10" type="ORF">NTJ_03508</name>
</gene>
<dbReference type="PANTHER" id="PTHR43220">
    <property type="match status" value="1"/>
</dbReference>
<feature type="transmembrane region" description="Helical" evidence="7">
    <location>
        <begin position="213"/>
        <end position="232"/>
    </location>
</feature>
<keyword evidence="5 7" id="KW-0472">Membrane</keyword>
<protein>
    <recommendedName>
        <fullName evidence="9">VTT domain-containing protein</fullName>
    </recommendedName>
</protein>
<proteinExistence type="inferred from homology"/>
<evidence type="ECO:0000256" key="1">
    <source>
        <dbReference type="ARBA" id="ARBA00004141"/>
    </source>
</evidence>
<dbReference type="EMBL" id="AP028910">
    <property type="protein sequence ID" value="BES90700.1"/>
    <property type="molecule type" value="Genomic_DNA"/>
</dbReference>
<accession>A0ABN7AEJ9</accession>
<evidence type="ECO:0000256" key="2">
    <source>
        <dbReference type="ARBA" id="ARBA00022692"/>
    </source>
</evidence>
<dbReference type="PANTHER" id="PTHR43220:SF21">
    <property type="entry name" value="TRANSMEMBRANE PROTEIN 41A"/>
    <property type="match status" value="1"/>
</dbReference>
<feature type="transmembrane region" description="Helical" evidence="7">
    <location>
        <begin position="61"/>
        <end position="85"/>
    </location>
</feature>
<keyword evidence="3 8" id="KW-0732">Signal</keyword>
<feature type="transmembrane region" description="Helical" evidence="7">
    <location>
        <begin position="97"/>
        <end position="121"/>
    </location>
</feature>
<comment type="similarity">
    <text evidence="6">Belongs to the TMEM41 family.</text>
</comment>
<evidence type="ECO:0000256" key="6">
    <source>
        <dbReference type="ARBA" id="ARBA00025797"/>
    </source>
</evidence>
<organism evidence="10 11">
    <name type="scientific">Nesidiocoris tenuis</name>
    <dbReference type="NCBI Taxonomy" id="355587"/>
    <lineage>
        <taxon>Eukaryota</taxon>
        <taxon>Metazoa</taxon>
        <taxon>Ecdysozoa</taxon>
        <taxon>Arthropoda</taxon>
        <taxon>Hexapoda</taxon>
        <taxon>Insecta</taxon>
        <taxon>Pterygota</taxon>
        <taxon>Neoptera</taxon>
        <taxon>Paraneoptera</taxon>
        <taxon>Hemiptera</taxon>
        <taxon>Heteroptera</taxon>
        <taxon>Panheteroptera</taxon>
        <taxon>Cimicomorpha</taxon>
        <taxon>Miridae</taxon>
        <taxon>Dicyphina</taxon>
        <taxon>Nesidiocoris</taxon>
    </lineage>
</organism>
<evidence type="ECO:0000313" key="11">
    <source>
        <dbReference type="Proteomes" id="UP001307889"/>
    </source>
</evidence>
<comment type="subcellular location">
    <subcellularLocation>
        <location evidence="1">Membrane</location>
        <topology evidence="1">Multi-pass membrane protein</topology>
    </subcellularLocation>
</comment>
<feature type="signal peptide" evidence="8">
    <location>
        <begin position="1"/>
        <end position="30"/>
    </location>
</feature>